<reference evidence="5 6" key="1">
    <citation type="journal article" date="2012" name="BMC Genomics">
        <title>Comparative genomics of the white-rot fungi, Phanerochaete carnosa and P. chrysosporium, to elucidate the genetic basis of the distinct wood types they colonize.</title>
        <authorList>
            <person name="Suzuki H."/>
            <person name="MacDonald J."/>
            <person name="Syed K."/>
            <person name="Salamov A."/>
            <person name="Hori C."/>
            <person name="Aerts A."/>
            <person name="Henrissat B."/>
            <person name="Wiebenga A."/>
            <person name="vanKuyk P.A."/>
            <person name="Barry K."/>
            <person name="Lindquist E."/>
            <person name="LaButti K."/>
            <person name="Lapidus A."/>
            <person name="Lucas S."/>
            <person name="Coutinho P."/>
            <person name="Gong Y."/>
            <person name="Samejima M."/>
            <person name="Mahadevan R."/>
            <person name="Abou-Zaid M."/>
            <person name="de Vries R.P."/>
            <person name="Igarashi K."/>
            <person name="Yadav J.S."/>
            <person name="Grigoriev I.V."/>
            <person name="Master E.R."/>
        </authorList>
    </citation>
    <scope>NUCLEOTIDE SEQUENCE [LARGE SCALE GENOMIC DNA]</scope>
    <source>
        <strain evidence="5 6">HHB-10118-sp</strain>
    </source>
</reference>
<dbReference type="STRING" id="650164.K5V7Z5"/>
<feature type="compositionally biased region" description="Basic and acidic residues" evidence="4">
    <location>
        <begin position="7"/>
        <end position="21"/>
    </location>
</feature>
<dbReference type="InParanoid" id="K5V7Z5"/>
<dbReference type="OrthoDB" id="756370at2759"/>
<dbReference type="SMART" id="SM00320">
    <property type="entry name" value="WD40"/>
    <property type="match status" value="4"/>
</dbReference>
<dbReference type="Gene3D" id="2.130.10.10">
    <property type="entry name" value="YVTN repeat-like/Quinoprotein amine dehydrogenase"/>
    <property type="match status" value="1"/>
</dbReference>
<dbReference type="PANTHER" id="PTHR22847:SF637">
    <property type="entry name" value="WD REPEAT DOMAIN 5B"/>
    <property type="match status" value="1"/>
</dbReference>
<dbReference type="InterPro" id="IPR015943">
    <property type="entry name" value="WD40/YVTN_repeat-like_dom_sf"/>
</dbReference>
<dbReference type="InterPro" id="IPR036322">
    <property type="entry name" value="WD40_repeat_dom_sf"/>
</dbReference>
<keyword evidence="1 3" id="KW-0853">WD repeat</keyword>
<feature type="region of interest" description="Disordered" evidence="4">
    <location>
        <begin position="1"/>
        <end position="21"/>
    </location>
</feature>
<evidence type="ECO:0000256" key="2">
    <source>
        <dbReference type="ARBA" id="ARBA00022737"/>
    </source>
</evidence>
<dbReference type="EMBL" id="JH930469">
    <property type="protein sequence ID" value="EKM58881.1"/>
    <property type="molecule type" value="Genomic_DNA"/>
</dbReference>
<protein>
    <submittedName>
        <fullName evidence="5">Uncharacterized protein</fullName>
    </submittedName>
</protein>
<evidence type="ECO:0000256" key="3">
    <source>
        <dbReference type="PROSITE-ProRule" id="PRU00221"/>
    </source>
</evidence>
<dbReference type="InterPro" id="IPR019775">
    <property type="entry name" value="WD40_repeat_CS"/>
</dbReference>
<dbReference type="KEGG" id="pco:PHACADRAFT_191195"/>
<dbReference type="SUPFAM" id="SSF50978">
    <property type="entry name" value="WD40 repeat-like"/>
    <property type="match status" value="1"/>
</dbReference>
<organism evidence="5 6">
    <name type="scientific">Phanerochaete carnosa (strain HHB-10118-sp)</name>
    <name type="common">White-rot fungus</name>
    <name type="synonym">Peniophora carnosa</name>
    <dbReference type="NCBI Taxonomy" id="650164"/>
    <lineage>
        <taxon>Eukaryota</taxon>
        <taxon>Fungi</taxon>
        <taxon>Dikarya</taxon>
        <taxon>Basidiomycota</taxon>
        <taxon>Agaricomycotina</taxon>
        <taxon>Agaricomycetes</taxon>
        <taxon>Polyporales</taxon>
        <taxon>Phanerochaetaceae</taxon>
        <taxon>Phanerochaete</taxon>
    </lineage>
</organism>
<dbReference type="PROSITE" id="PS00678">
    <property type="entry name" value="WD_REPEATS_1"/>
    <property type="match status" value="1"/>
</dbReference>
<gene>
    <name evidence="5" type="ORF">PHACADRAFT_191195</name>
</gene>
<proteinExistence type="predicted"/>
<dbReference type="GeneID" id="18910743"/>
<sequence>MQRQGKKYSEKVSDHSTADAKRDQSVFLKRCMIRRWPEFPKKVIAGAGYHQLLSPGDARGGSGGEGVTVQKEGDASKMDVLEFEEEDQDEILDPLDILLDYILETSGTETAIASDKDVQSIDSNRVVDFASYLRQVQPPVEVNGALGWLRMEDVICHRRERALVRCIITASSLSQWPGITFDGAGCLQGSRIFIGPTQAKCRPLKSKRLTFSDPRRPSNGCKSFALSTDGKLLAALFHASNILIWRLSDSLLVQCLRHWDDTGEVSSLSFSPNDCTLVSGCNNKSTIIWEIQSCHVLLRLEGHGGPVNRVTYALHGALIATGSHDSKSAKIWDSSTGACLHSFSFDEGIYKLIFSSDASRLYIEMNRSCHIYDIQTYTHSATLC</sequence>
<dbReference type="AlphaFoldDB" id="K5V7Z5"/>
<name>K5V7Z5_PHACS</name>
<dbReference type="RefSeq" id="XP_007391472.1">
    <property type="nucleotide sequence ID" value="XM_007391410.1"/>
</dbReference>
<dbReference type="GO" id="GO:1990234">
    <property type="term" value="C:transferase complex"/>
    <property type="evidence" value="ECO:0007669"/>
    <property type="project" value="UniProtKB-ARBA"/>
</dbReference>
<dbReference type="Pfam" id="PF00400">
    <property type="entry name" value="WD40"/>
    <property type="match status" value="2"/>
</dbReference>
<evidence type="ECO:0000313" key="6">
    <source>
        <dbReference type="Proteomes" id="UP000008370"/>
    </source>
</evidence>
<evidence type="ECO:0000313" key="5">
    <source>
        <dbReference type="EMBL" id="EKM58881.1"/>
    </source>
</evidence>
<evidence type="ECO:0000256" key="4">
    <source>
        <dbReference type="SAM" id="MobiDB-lite"/>
    </source>
</evidence>
<dbReference type="InterPro" id="IPR001680">
    <property type="entry name" value="WD40_rpt"/>
</dbReference>
<dbReference type="PROSITE" id="PS50082">
    <property type="entry name" value="WD_REPEATS_2"/>
    <property type="match status" value="1"/>
</dbReference>
<keyword evidence="2" id="KW-0677">Repeat</keyword>
<accession>K5V7Z5</accession>
<feature type="repeat" description="WD" evidence="3">
    <location>
        <begin position="258"/>
        <end position="293"/>
    </location>
</feature>
<dbReference type="Proteomes" id="UP000008370">
    <property type="component" value="Unassembled WGS sequence"/>
</dbReference>
<dbReference type="HOGENOM" id="CLU_000288_57_36_1"/>
<keyword evidence="6" id="KW-1185">Reference proteome</keyword>
<evidence type="ECO:0000256" key="1">
    <source>
        <dbReference type="ARBA" id="ARBA00022574"/>
    </source>
</evidence>
<dbReference type="PANTHER" id="PTHR22847">
    <property type="entry name" value="WD40 REPEAT PROTEIN"/>
    <property type="match status" value="1"/>
</dbReference>